<proteinExistence type="inferred from homology"/>
<sequence length="279" mass="29593">MNITGAASGFGALTARALAKKGHTVYAGIRVSHPTGPAALSSITSFASTHNVDLLAVDQDVLSDSSVTASISHIIKESGRIDVLIHNAGHMCLGPTESFTTAQLAHMYDINMLSTQRLNRAVLSHMRKAQSGLVVWVSSSSVLGGTPPFLAPYFAAKAGMDALAASYAPELKRWDMETSIVVPGAFVKGTEHFATAMEAEDTWVVGKYLGEGQPYEGVAEEADVAEVAGKIVEVVEMEHGERPSRVYVDPAEDGAEVVGGVRDRIRREMSRGLGLEGLI</sequence>
<reference evidence="2" key="1">
    <citation type="journal article" date="2020" name="Stud. Mycol.">
        <title>101 Dothideomycetes genomes: a test case for predicting lifestyles and emergence of pathogens.</title>
        <authorList>
            <person name="Haridas S."/>
            <person name="Albert R."/>
            <person name="Binder M."/>
            <person name="Bloem J."/>
            <person name="Labutti K."/>
            <person name="Salamov A."/>
            <person name="Andreopoulos B."/>
            <person name="Baker S."/>
            <person name="Barry K."/>
            <person name="Bills G."/>
            <person name="Bluhm B."/>
            <person name="Cannon C."/>
            <person name="Castanera R."/>
            <person name="Culley D."/>
            <person name="Daum C."/>
            <person name="Ezra D."/>
            <person name="Gonzalez J."/>
            <person name="Henrissat B."/>
            <person name="Kuo A."/>
            <person name="Liang C."/>
            <person name="Lipzen A."/>
            <person name="Lutzoni F."/>
            <person name="Magnuson J."/>
            <person name="Mondo S."/>
            <person name="Nolan M."/>
            <person name="Ohm R."/>
            <person name="Pangilinan J."/>
            <person name="Park H.-J."/>
            <person name="Ramirez L."/>
            <person name="Alfaro M."/>
            <person name="Sun H."/>
            <person name="Tritt A."/>
            <person name="Yoshinaga Y."/>
            <person name="Zwiers L.-H."/>
            <person name="Turgeon B."/>
            <person name="Goodwin S."/>
            <person name="Spatafora J."/>
            <person name="Crous P."/>
            <person name="Grigoriev I."/>
        </authorList>
    </citation>
    <scope>NUCLEOTIDE SEQUENCE</scope>
    <source>
        <strain evidence="2">CBS 113979</strain>
    </source>
</reference>
<dbReference type="InterPro" id="IPR036291">
    <property type="entry name" value="NAD(P)-bd_dom_sf"/>
</dbReference>
<dbReference type="InterPro" id="IPR051911">
    <property type="entry name" value="SDR_oxidoreductase"/>
</dbReference>
<protein>
    <submittedName>
        <fullName evidence="2">Short-chain dehydrogenase/reductase SDR</fullName>
    </submittedName>
</protein>
<evidence type="ECO:0000313" key="3">
    <source>
        <dbReference type="Proteomes" id="UP000800041"/>
    </source>
</evidence>
<dbReference type="PANTHER" id="PTHR43976">
    <property type="entry name" value="SHORT CHAIN DEHYDROGENASE"/>
    <property type="match status" value="1"/>
</dbReference>
<evidence type="ECO:0000313" key="2">
    <source>
        <dbReference type="EMBL" id="KAF1991937.1"/>
    </source>
</evidence>
<dbReference type="Pfam" id="PF00106">
    <property type="entry name" value="adh_short"/>
    <property type="match status" value="1"/>
</dbReference>
<gene>
    <name evidence="2" type="ORF">K402DRAFT_409444</name>
</gene>
<accession>A0A6G1HFU4</accession>
<dbReference type="Gene3D" id="3.40.50.720">
    <property type="entry name" value="NAD(P)-binding Rossmann-like Domain"/>
    <property type="match status" value="1"/>
</dbReference>
<organism evidence="2 3">
    <name type="scientific">Aulographum hederae CBS 113979</name>
    <dbReference type="NCBI Taxonomy" id="1176131"/>
    <lineage>
        <taxon>Eukaryota</taxon>
        <taxon>Fungi</taxon>
        <taxon>Dikarya</taxon>
        <taxon>Ascomycota</taxon>
        <taxon>Pezizomycotina</taxon>
        <taxon>Dothideomycetes</taxon>
        <taxon>Pleosporomycetidae</taxon>
        <taxon>Aulographales</taxon>
        <taxon>Aulographaceae</taxon>
    </lineage>
</organism>
<dbReference type="InterPro" id="IPR002347">
    <property type="entry name" value="SDR_fam"/>
</dbReference>
<dbReference type="Proteomes" id="UP000800041">
    <property type="component" value="Unassembled WGS sequence"/>
</dbReference>
<dbReference type="PRINTS" id="PR00081">
    <property type="entry name" value="GDHRDH"/>
</dbReference>
<dbReference type="SUPFAM" id="SSF51735">
    <property type="entry name" value="NAD(P)-binding Rossmann-fold domains"/>
    <property type="match status" value="1"/>
</dbReference>
<name>A0A6G1HFU4_9PEZI</name>
<dbReference type="EMBL" id="ML977138">
    <property type="protein sequence ID" value="KAF1991937.1"/>
    <property type="molecule type" value="Genomic_DNA"/>
</dbReference>
<dbReference type="PRINTS" id="PR00080">
    <property type="entry name" value="SDRFAMILY"/>
</dbReference>
<keyword evidence="3" id="KW-1185">Reference proteome</keyword>
<evidence type="ECO:0000256" key="1">
    <source>
        <dbReference type="RuleBase" id="RU000363"/>
    </source>
</evidence>
<dbReference type="OrthoDB" id="1274115at2759"/>
<dbReference type="AlphaFoldDB" id="A0A6G1HFU4"/>
<comment type="similarity">
    <text evidence="1">Belongs to the short-chain dehydrogenases/reductases (SDR) family.</text>
</comment>
<dbReference type="PANTHER" id="PTHR43976:SF9">
    <property type="entry name" value="OXIDOREDUCTASE"/>
    <property type="match status" value="1"/>
</dbReference>